<dbReference type="Proteomes" id="UP000011976">
    <property type="component" value="Unassembled WGS sequence"/>
</dbReference>
<dbReference type="SUPFAM" id="SSF57667">
    <property type="entry name" value="beta-beta-alpha zinc fingers"/>
    <property type="match status" value="1"/>
</dbReference>
<feature type="domain" description="C2H2-type" evidence="7">
    <location>
        <begin position="239"/>
        <end position="266"/>
    </location>
</feature>
<evidence type="ECO:0000256" key="3">
    <source>
        <dbReference type="ARBA" id="ARBA00022771"/>
    </source>
</evidence>
<gene>
    <name evidence="8" type="ORF">PANT_26d00007</name>
</gene>
<dbReference type="GO" id="GO:0000981">
    <property type="term" value="F:DNA-binding transcription factor activity, RNA polymerase II-specific"/>
    <property type="evidence" value="ECO:0007669"/>
    <property type="project" value="TreeGrafter"/>
</dbReference>
<feature type="compositionally biased region" description="Basic and acidic residues" evidence="6">
    <location>
        <begin position="331"/>
        <end position="343"/>
    </location>
</feature>
<dbReference type="PROSITE" id="PS00028">
    <property type="entry name" value="ZINC_FINGER_C2H2_1"/>
    <property type="match status" value="1"/>
</dbReference>
<feature type="compositionally biased region" description="Polar residues" evidence="6">
    <location>
        <begin position="363"/>
        <end position="382"/>
    </location>
</feature>
<keyword evidence="1" id="KW-0479">Metal-binding</keyword>
<dbReference type="FunFam" id="3.30.160.60:FF:000110">
    <property type="entry name" value="Zinc finger protein-like"/>
    <property type="match status" value="1"/>
</dbReference>
<keyword evidence="2" id="KW-0677">Repeat</keyword>
<accession>M9M7Y3</accession>
<dbReference type="OrthoDB" id="8922241at2759"/>
<protein>
    <submittedName>
        <fullName evidence="8">FOG: Zn-finger</fullName>
    </submittedName>
</protein>
<dbReference type="SMART" id="SM00355">
    <property type="entry name" value="ZnF_C2H2"/>
    <property type="match status" value="2"/>
</dbReference>
<organism evidence="8 9">
    <name type="scientific">Pseudozyma antarctica (strain T-34)</name>
    <name type="common">Yeast</name>
    <name type="synonym">Candida antarctica</name>
    <dbReference type="NCBI Taxonomy" id="1151754"/>
    <lineage>
        <taxon>Eukaryota</taxon>
        <taxon>Fungi</taxon>
        <taxon>Dikarya</taxon>
        <taxon>Basidiomycota</taxon>
        <taxon>Ustilaginomycotina</taxon>
        <taxon>Ustilaginomycetes</taxon>
        <taxon>Ustilaginales</taxon>
        <taxon>Ustilaginaceae</taxon>
        <taxon>Moesziomyces</taxon>
    </lineage>
</organism>
<reference evidence="9" key="1">
    <citation type="journal article" date="2013" name="Genome Announc.">
        <title>Genome sequence of the basidiomycetous yeast Pseudozyma antarctica T-34, a producer of the glycolipid biosurfactants mannosylerythritol lipids.</title>
        <authorList>
            <person name="Morita T."/>
            <person name="Koike H."/>
            <person name="Koyama Y."/>
            <person name="Hagiwara H."/>
            <person name="Ito E."/>
            <person name="Fukuoka T."/>
            <person name="Imura T."/>
            <person name="Machida M."/>
            <person name="Kitamoto D."/>
        </authorList>
    </citation>
    <scope>NUCLEOTIDE SEQUENCE [LARGE SCALE GENOMIC DNA]</scope>
    <source>
        <strain evidence="9">T-34</strain>
    </source>
</reference>
<evidence type="ECO:0000313" key="9">
    <source>
        <dbReference type="Proteomes" id="UP000011976"/>
    </source>
</evidence>
<keyword evidence="4" id="KW-0862">Zinc</keyword>
<dbReference type="InterPro" id="IPR036236">
    <property type="entry name" value="Znf_C2H2_sf"/>
</dbReference>
<feature type="compositionally biased region" description="Polar residues" evidence="6">
    <location>
        <begin position="452"/>
        <end position="462"/>
    </location>
</feature>
<name>M9M7Y3_PSEA3</name>
<feature type="compositionally biased region" description="Low complexity" evidence="6">
    <location>
        <begin position="409"/>
        <end position="422"/>
    </location>
</feature>
<feature type="domain" description="C2H2-type" evidence="7">
    <location>
        <begin position="267"/>
        <end position="285"/>
    </location>
</feature>
<keyword evidence="3 5" id="KW-0863">Zinc-finger</keyword>
<evidence type="ECO:0000256" key="1">
    <source>
        <dbReference type="ARBA" id="ARBA00022723"/>
    </source>
</evidence>
<evidence type="ECO:0000256" key="6">
    <source>
        <dbReference type="SAM" id="MobiDB-lite"/>
    </source>
</evidence>
<dbReference type="Gene3D" id="3.30.160.60">
    <property type="entry name" value="Classic Zinc Finger"/>
    <property type="match status" value="2"/>
</dbReference>
<evidence type="ECO:0000256" key="5">
    <source>
        <dbReference type="PROSITE-ProRule" id="PRU00042"/>
    </source>
</evidence>
<dbReference type="STRING" id="1151754.M9M7Y3"/>
<dbReference type="PROSITE" id="PS50157">
    <property type="entry name" value="ZINC_FINGER_C2H2_2"/>
    <property type="match status" value="2"/>
</dbReference>
<dbReference type="GO" id="GO:0008270">
    <property type="term" value="F:zinc ion binding"/>
    <property type="evidence" value="ECO:0007669"/>
    <property type="project" value="UniProtKB-KW"/>
</dbReference>
<dbReference type="AlphaFoldDB" id="M9M7Y3"/>
<evidence type="ECO:0000256" key="2">
    <source>
        <dbReference type="ARBA" id="ARBA00022737"/>
    </source>
</evidence>
<sequence length="591" mass="62863">MAVAQRYDGVGQHGFGQHYPSMAPPSSLHNFGYDRRSQMEANSEPMWPVPRVQQPLHQGGPNDRSRDAAAFPSSFAQGDLARHQGQQANYTYDGSAPAIRNPVVYSQPAQVPWGLAGQSTADYPEYPTASFVGSMGQRTHPPVHNASSYLGGTNNPVYGDPAMHAAADGYPRVMNGPTSSMGGPYDHSAETLWPLGPNSLDAFAGIPNPSGQVARLTLTSSNDKNKLKARSSLPPPKQFKCSACDAIFSRNHDLKRHARIHLAVKPFPCGYCDKAFSRKDALKRHVLVKGCGIGNKKNDNRKRAATLSKLEHSGEGSNTSRGPYDAVSSESRPHDLSNFRDGLHYQGHQQQEEQRQPGRADQSWPSGLSEGTTASPNINAGYSSGRAGGGEDRLPASQGGQPAHAGTMPPYGSQSQGQQYPGYGMGDHAFHQQQQQRQQLPGGLVNAFASPEATSVSSPSDSQSRHHLGGNAAASADAFESKDAVNQLSRPGSAKLMNSVAYGTHPYQSVESAMPTNATLNAAAMGSEPGSGFGTFDGQARDRFGPGGYASGPMLSPGHLGPDHGNPHAMSTVKRDQQPQFGSYFGSHPTN</sequence>
<dbReference type="Pfam" id="PF00096">
    <property type="entry name" value="zf-C2H2"/>
    <property type="match status" value="2"/>
</dbReference>
<evidence type="ECO:0000256" key="4">
    <source>
        <dbReference type="ARBA" id="ARBA00022833"/>
    </source>
</evidence>
<dbReference type="EMBL" id="DF196792">
    <property type="protein sequence ID" value="GAC77350.1"/>
    <property type="molecule type" value="Genomic_DNA"/>
</dbReference>
<proteinExistence type="predicted"/>
<dbReference type="PANTHER" id="PTHR23235">
    <property type="entry name" value="KRUEPPEL-LIKE TRANSCRIPTION FACTOR"/>
    <property type="match status" value="1"/>
</dbReference>
<dbReference type="GO" id="GO:0000978">
    <property type="term" value="F:RNA polymerase II cis-regulatory region sequence-specific DNA binding"/>
    <property type="evidence" value="ECO:0007669"/>
    <property type="project" value="TreeGrafter"/>
</dbReference>
<feature type="region of interest" description="Disordered" evidence="6">
    <location>
        <begin position="38"/>
        <end position="69"/>
    </location>
</feature>
<feature type="region of interest" description="Disordered" evidence="6">
    <location>
        <begin position="548"/>
        <end position="591"/>
    </location>
</feature>
<dbReference type="PANTHER" id="PTHR23235:SF120">
    <property type="entry name" value="KRUPPEL-LIKE FACTOR 15"/>
    <property type="match status" value="1"/>
</dbReference>
<evidence type="ECO:0000313" key="8">
    <source>
        <dbReference type="EMBL" id="GAC77350.1"/>
    </source>
</evidence>
<dbReference type="InterPro" id="IPR013087">
    <property type="entry name" value="Znf_C2H2_type"/>
</dbReference>
<feature type="region of interest" description="Disordered" evidence="6">
    <location>
        <begin position="308"/>
        <end position="477"/>
    </location>
</feature>
<evidence type="ECO:0000259" key="7">
    <source>
        <dbReference type="PROSITE" id="PS50157"/>
    </source>
</evidence>